<reference evidence="1" key="1">
    <citation type="submission" date="2020-10" db="EMBL/GenBank/DDBJ databases">
        <authorList>
            <person name="Gilroy R."/>
        </authorList>
    </citation>
    <scope>NUCLEOTIDE SEQUENCE</scope>
    <source>
        <strain evidence="1">2830</strain>
    </source>
</reference>
<dbReference type="EMBL" id="DVMH01000031">
    <property type="protein sequence ID" value="HIU10822.1"/>
    <property type="molecule type" value="Genomic_DNA"/>
</dbReference>
<proteinExistence type="predicted"/>
<reference evidence="1" key="2">
    <citation type="journal article" date="2021" name="PeerJ">
        <title>Extensive microbial diversity within the chicken gut microbiome revealed by metagenomics and culture.</title>
        <authorList>
            <person name="Gilroy R."/>
            <person name="Ravi A."/>
            <person name="Getino M."/>
            <person name="Pursley I."/>
            <person name="Horton D.L."/>
            <person name="Alikhan N.F."/>
            <person name="Baker D."/>
            <person name="Gharbi K."/>
            <person name="Hall N."/>
            <person name="Watson M."/>
            <person name="Adriaenssens E.M."/>
            <person name="Foster-Nyarko E."/>
            <person name="Jarju S."/>
            <person name="Secka A."/>
            <person name="Antonio M."/>
            <person name="Oren A."/>
            <person name="Chaudhuri R.R."/>
            <person name="La Ragione R."/>
            <person name="Hildebrand F."/>
            <person name="Pallen M.J."/>
        </authorList>
    </citation>
    <scope>NUCLEOTIDE SEQUENCE</scope>
    <source>
        <strain evidence="1">2830</strain>
    </source>
</reference>
<name>A0A9D1HKR0_9FIRM</name>
<gene>
    <name evidence="1" type="ORF">IAB00_06260</name>
</gene>
<dbReference type="Proteomes" id="UP000824124">
    <property type="component" value="Unassembled WGS sequence"/>
</dbReference>
<comment type="caution">
    <text evidence="1">The sequence shown here is derived from an EMBL/GenBank/DDBJ whole genome shotgun (WGS) entry which is preliminary data.</text>
</comment>
<organism evidence="1 2">
    <name type="scientific">Candidatus Avidehalobacter gallistercoris</name>
    <dbReference type="NCBI Taxonomy" id="2840694"/>
    <lineage>
        <taxon>Bacteria</taxon>
        <taxon>Bacillati</taxon>
        <taxon>Bacillota</taxon>
        <taxon>Clostridia</taxon>
        <taxon>Eubacteriales</taxon>
        <taxon>Peptococcaceae</taxon>
        <taxon>Peptococcaceae incertae sedis</taxon>
        <taxon>Candidatus Avidehalobacter</taxon>
    </lineage>
</organism>
<protein>
    <submittedName>
        <fullName evidence="1">DUF2007 domain-containing protein</fullName>
    </submittedName>
</protein>
<dbReference type="AlphaFoldDB" id="A0A9D1HKR0"/>
<evidence type="ECO:0000313" key="2">
    <source>
        <dbReference type="Proteomes" id="UP000824124"/>
    </source>
</evidence>
<accession>A0A9D1HKR0</accession>
<evidence type="ECO:0000313" key="1">
    <source>
        <dbReference type="EMBL" id="HIU10822.1"/>
    </source>
</evidence>
<sequence>MLVKPNKERVAYLDNSFEADLLRQALQQEGIPALIQSNESNAYGDLFQSQHGWGAVYADLAQHEKIQALLQEIRSAAAAEQAQQE</sequence>